<dbReference type="Proteomes" id="UP000010412">
    <property type="component" value="Unassembled WGS sequence"/>
</dbReference>
<sequence length="67" mass="7420">MIEYCKAALGAAFFILLLKLKRVLVTCKEDVKGRPLFCVIWYNKVLLITDCLQGKGGCSYGIYGAIS</sequence>
<proteinExistence type="predicted"/>
<evidence type="ECO:0000313" key="2">
    <source>
        <dbReference type="Proteomes" id="UP000010412"/>
    </source>
</evidence>
<protein>
    <recommendedName>
        <fullName evidence="3">Secreted protein</fullName>
    </recommendedName>
</protein>
<evidence type="ECO:0000313" key="1">
    <source>
        <dbReference type="EMBL" id="EKY20360.1"/>
    </source>
</evidence>
<name>A0ABP2SST3_9FIRM</name>
<keyword evidence="2" id="KW-1185">Reference proteome</keyword>
<accession>A0ABP2SST3</accession>
<dbReference type="EMBL" id="AMEX01000010">
    <property type="protein sequence ID" value="EKY20360.1"/>
    <property type="molecule type" value="Genomic_DNA"/>
</dbReference>
<gene>
    <name evidence="1" type="ORF">HMPREF0870_00814</name>
</gene>
<evidence type="ECO:0008006" key="3">
    <source>
        <dbReference type="Google" id="ProtNLM"/>
    </source>
</evidence>
<reference evidence="1 2" key="1">
    <citation type="submission" date="2012-05" db="EMBL/GenBank/DDBJ databases">
        <authorList>
            <person name="Weinstock G."/>
            <person name="Sodergren E."/>
            <person name="Lobos E.A."/>
            <person name="Fulton L."/>
            <person name="Fulton R."/>
            <person name="Courtney L."/>
            <person name="Fronick C."/>
            <person name="O'Laughlin M."/>
            <person name="Godfrey J."/>
            <person name="Wilson R.M."/>
            <person name="Miner T."/>
            <person name="Farmer C."/>
            <person name="Delehaunty K."/>
            <person name="Cordes M."/>
            <person name="Minx P."/>
            <person name="Tomlinson C."/>
            <person name="Chen J."/>
            <person name="Wollam A."/>
            <person name="Pepin K.H."/>
            <person name="Bhonagiri V."/>
            <person name="Zhang X."/>
            <person name="Suruliraj S."/>
            <person name="Warren W."/>
            <person name="Mitreva M."/>
            <person name="Mardis E.R."/>
            <person name="Wilson R.K."/>
        </authorList>
    </citation>
    <scope>NUCLEOTIDE SEQUENCE [LARGE SCALE GENOMIC DNA]</scope>
    <source>
        <strain evidence="1 2">KON</strain>
    </source>
</reference>
<organism evidence="1 2">
    <name type="scientific">Veillonella atypica KON</name>
    <dbReference type="NCBI Taxonomy" id="1128111"/>
    <lineage>
        <taxon>Bacteria</taxon>
        <taxon>Bacillati</taxon>
        <taxon>Bacillota</taxon>
        <taxon>Negativicutes</taxon>
        <taxon>Veillonellales</taxon>
        <taxon>Veillonellaceae</taxon>
        <taxon>Veillonella</taxon>
    </lineage>
</organism>
<comment type="caution">
    <text evidence="1">The sequence shown here is derived from an EMBL/GenBank/DDBJ whole genome shotgun (WGS) entry which is preliminary data.</text>
</comment>